<evidence type="ECO:0000313" key="14">
    <source>
        <dbReference type="Proteomes" id="UP000823860"/>
    </source>
</evidence>
<dbReference type="InterPro" id="IPR012910">
    <property type="entry name" value="Plug_dom"/>
</dbReference>
<keyword evidence="10" id="KW-0732">Signal</keyword>
<comment type="subcellular location">
    <subcellularLocation>
        <location evidence="1 8">Cell outer membrane</location>
        <topology evidence="1 8">Multi-pass membrane protein</topology>
    </subcellularLocation>
</comment>
<comment type="caution">
    <text evidence="13">The sequence shown here is derived from an EMBL/GenBank/DDBJ whole genome shotgun (WGS) entry which is preliminary data.</text>
</comment>
<dbReference type="Gene3D" id="2.60.40.1120">
    <property type="entry name" value="Carboxypeptidase-like, regulatory domain"/>
    <property type="match status" value="1"/>
</dbReference>
<evidence type="ECO:0000256" key="1">
    <source>
        <dbReference type="ARBA" id="ARBA00004571"/>
    </source>
</evidence>
<dbReference type="EMBL" id="DWZE01000116">
    <property type="protein sequence ID" value="HJA84178.1"/>
    <property type="molecule type" value="Genomic_DNA"/>
</dbReference>
<keyword evidence="3 8" id="KW-1134">Transmembrane beta strand</keyword>
<accession>A0A9D2HU48</accession>
<feature type="domain" description="TonB-dependent receptor-like beta-barrel" evidence="11">
    <location>
        <begin position="410"/>
        <end position="953"/>
    </location>
</feature>
<dbReference type="InterPro" id="IPR036942">
    <property type="entry name" value="Beta-barrel_TonB_sf"/>
</dbReference>
<dbReference type="InterPro" id="IPR037066">
    <property type="entry name" value="Plug_dom_sf"/>
</dbReference>
<dbReference type="NCBIfam" id="TIGR04056">
    <property type="entry name" value="OMP_RagA_SusC"/>
    <property type="match status" value="1"/>
</dbReference>
<dbReference type="Pfam" id="PF07715">
    <property type="entry name" value="Plug"/>
    <property type="match status" value="1"/>
</dbReference>
<evidence type="ECO:0000259" key="11">
    <source>
        <dbReference type="Pfam" id="PF00593"/>
    </source>
</evidence>
<protein>
    <submittedName>
        <fullName evidence="13">TonB-dependent receptor</fullName>
    </submittedName>
</protein>
<dbReference type="Pfam" id="PF00593">
    <property type="entry name" value="TonB_dep_Rec_b-barrel"/>
    <property type="match status" value="1"/>
</dbReference>
<dbReference type="InterPro" id="IPR000531">
    <property type="entry name" value="Beta-barrel_TonB"/>
</dbReference>
<dbReference type="PROSITE" id="PS52016">
    <property type="entry name" value="TONB_DEPENDENT_REC_3"/>
    <property type="match status" value="1"/>
</dbReference>
<keyword evidence="5 9" id="KW-0798">TonB box</keyword>
<dbReference type="SUPFAM" id="SSF56935">
    <property type="entry name" value="Porins"/>
    <property type="match status" value="1"/>
</dbReference>
<evidence type="ECO:0000256" key="8">
    <source>
        <dbReference type="PROSITE-ProRule" id="PRU01360"/>
    </source>
</evidence>
<dbReference type="InterPro" id="IPR039426">
    <property type="entry name" value="TonB-dep_rcpt-like"/>
</dbReference>
<keyword evidence="6 8" id="KW-0472">Membrane</keyword>
<comment type="similarity">
    <text evidence="8 9">Belongs to the TonB-dependent receptor family.</text>
</comment>
<reference evidence="13" key="2">
    <citation type="submission" date="2021-04" db="EMBL/GenBank/DDBJ databases">
        <authorList>
            <person name="Gilroy R."/>
        </authorList>
    </citation>
    <scope>NUCLEOTIDE SEQUENCE</scope>
    <source>
        <strain evidence="13">ChiHecec1B25-7008</strain>
    </source>
</reference>
<dbReference type="Gene3D" id="2.40.170.20">
    <property type="entry name" value="TonB-dependent receptor, beta-barrel domain"/>
    <property type="match status" value="1"/>
</dbReference>
<evidence type="ECO:0000256" key="9">
    <source>
        <dbReference type="RuleBase" id="RU003357"/>
    </source>
</evidence>
<dbReference type="NCBIfam" id="TIGR04057">
    <property type="entry name" value="SusC_RagA_signa"/>
    <property type="match status" value="1"/>
</dbReference>
<evidence type="ECO:0000256" key="4">
    <source>
        <dbReference type="ARBA" id="ARBA00022692"/>
    </source>
</evidence>
<name>A0A9D2HU48_9BACE</name>
<evidence type="ECO:0000256" key="3">
    <source>
        <dbReference type="ARBA" id="ARBA00022452"/>
    </source>
</evidence>
<feature type="chain" id="PRO_5039501512" evidence="10">
    <location>
        <begin position="32"/>
        <end position="990"/>
    </location>
</feature>
<dbReference type="SUPFAM" id="SSF49464">
    <property type="entry name" value="Carboxypeptidase regulatory domain-like"/>
    <property type="match status" value="1"/>
</dbReference>
<keyword evidence="13" id="KW-0675">Receptor</keyword>
<dbReference type="InterPro" id="IPR023996">
    <property type="entry name" value="TonB-dep_OMP_SusC/RagA"/>
</dbReference>
<evidence type="ECO:0000256" key="10">
    <source>
        <dbReference type="SAM" id="SignalP"/>
    </source>
</evidence>
<gene>
    <name evidence="13" type="ORF">H9785_09440</name>
</gene>
<evidence type="ECO:0000256" key="2">
    <source>
        <dbReference type="ARBA" id="ARBA00022448"/>
    </source>
</evidence>
<dbReference type="Proteomes" id="UP000823860">
    <property type="component" value="Unassembled WGS sequence"/>
</dbReference>
<dbReference type="Gene3D" id="2.170.130.10">
    <property type="entry name" value="TonB-dependent receptor, plug domain"/>
    <property type="match status" value="1"/>
</dbReference>
<feature type="signal peptide" evidence="10">
    <location>
        <begin position="1"/>
        <end position="31"/>
    </location>
</feature>
<evidence type="ECO:0000256" key="6">
    <source>
        <dbReference type="ARBA" id="ARBA00023136"/>
    </source>
</evidence>
<keyword evidence="4 8" id="KW-0812">Transmembrane</keyword>
<feature type="domain" description="TonB-dependent receptor plug" evidence="12">
    <location>
        <begin position="126"/>
        <end position="242"/>
    </location>
</feature>
<dbReference type="InterPro" id="IPR008969">
    <property type="entry name" value="CarboxyPept-like_regulatory"/>
</dbReference>
<sequence length="990" mass="109112">MKNKSSNPRIARTWLCLLCFALLGMTSSLSAQDVKKVTGHIVDETDMPLIGASVSVPGTSTGVITDLDGNFVLMVPVGTKQLQVSYVGYIAQTVDIPTDGRVNLRLQPDTEILDEVVVVGYGTTRKSDLTGSVTNVKSEDFNTGLIASPEQLINGKVSGVQIMGNSGSPTAGSTIRIRGGASLTASNDPLIVLDGVPLETGGISGNSGNFLSLINPNDIESMTILKDASSTAIYGSRASNGVIIITTKKGSEGRLKVNFSTTQSVQMLTKLTDMMTYDEFVHVVNTQGSAAQQALLGTARTDWNDEIYRPAYGTDNNLSLSGNLAKNFPMRLSVGYYAQNGILDTDKAKRLTGSLSLSPSFFGDHLKLTFNVKGSLNNNRFANTDAIWNAATWNPTLPVYSGNDIFGGYTEATDNVGQLVNGGTINPVGALRQYKSTSRVSRVVGNFDVDYKMHFLPDLKFHATLGYDYAKGQGEIYVPAEAAQFATTGGRNYDYGPQKNINRLLTAYLNYGKYFESWKSNVDATVGYDYQYWKSTSPAYDELNMEGISQNSIAATDQRHVLLSYYARLNYSFDSRYMLTATVRRDGTSRFGPDHRWGTFPSVALGWRVTEEDFLKDNPMLSNLKLRASYGITGQQDGIGNYNYLPVYTISQTGAEALFGTQYHFTYRPEAYVSDLKWETTTSWNFGFDFGFLDDRITGSFDYYTRQTKDLLATVPSPAGTNFDRSILTNVGNVDSEGIEVTLNATPVKTEDWNWDVSFNMTWQKMKVKNLSLVEGGTATNISAGAWIDGHCVQVLSEGYEPYMFYVYKQLYDAETGKPVEGAYADLNGDGVINSNDLYRYKSPAPDFIFGFSTSLSYKNWTLSTSLRANVGNYVYNGMAMNTGAWNTMSYNTSQLNNLHSSYLETGFQSRQHLSDYYVENGSFLKMDNLSLTYNFGRVCRWFGLSASLLVQNVFCITKYSGADPEVPSGMDASFYPRPRTYSLSLGFDF</sequence>
<dbReference type="AlphaFoldDB" id="A0A9D2HU48"/>
<dbReference type="FunFam" id="2.170.130.10:FF:000008">
    <property type="entry name" value="SusC/RagA family TonB-linked outer membrane protein"/>
    <property type="match status" value="1"/>
</dbReference>
<dbReference type="GO" id="GO:0009279">
    <property type="term" value="C:cell outer membrane"/>
    <property type="evidence" value="ECO:0007669"/>
    <property type="project" value="UniProtKB-SubCell"/>
</dbReference>
<proteinExistence type="inferred from homology"/>
<evidence type="ECO:0000256" key="7">
    <source>
        <dbReference type="ARBA" id="ARBA00023237"/>
    </source>
</evidence>
<dbReference type="Pfam" id="PF13715">
    <property type="entry name" value="CarbopepD_reg_2"/>
    <property type="match status" value="1"/>
</dbReference>
<evidence type="ECO:0000256" key="5">
    <source>
        <dbReference type="ARBA" id="ARBA00023077"/>
    </source>
</evidence>
<evidence type="ECO:0000313" key="13">
    <source>
        <dbReference type="EMBL" id="HJA84178.1"/>
    </source>
</evidence>
<dbReference type="PROSITE" id="PS00018">
    <property type="entry name" value="EF_HAND_1"/>
    <property type="match status" value="1"/>
</dbReference>
<dbReference type="InterPro" id="IPR018247">
    <property type="entry name" value="EF_Hand_1_Ca_BS"/>
</dbReference>
<reference evidence="13" key="1">
    <citation type="journal article" date="2021" name="PeerJ">
        <title>Extensive microbial diversity within the chicken gut microbiome revealed by metagenomics and culture.</title>
        <authorList>
            <person name="Gilroy R."/>
            <person name="Ravi A."/>
            <person name="Getino M."/>
            <person name="Pursley I."/>
            <person name="Horton D.L."/>
            <person name="Alikhan N.F."/>
            <person name="Baker D."/>
            <person name="Gharbi K."/>
            <person name="Hall N."/>
            <person name="Watson M."/>
            <person name="Adriaenssens E.M."/>
            <person name="Foster-Nyarko E."/>
            <person name="Jarju S."/>
            <person name="Secka A."/>
            <person name="Antonio M."/>
            <person name="Oren A."/>
            <person name="Chaudhuri R.R."/>
            <person name="La Ragione R."/>
            <person name="Hildebrand F."/>
            <person name="Pallen M.J."/>
        </authorList>
    </citation>
    <scope>NUCLEOTIDE SEQUENCE</scope>
    <source>
        <strain evidence="13">ChiHecec1B25-7008</strain>
    </source>
</reference>
<keyword evidence="7 8" id="KW-0998">Cell outer membrane</keyword>
<keyword evidence="2 8" id="KW-0813">Transport</keyword>
<evidence type="ECO:0000259" key="12">
    <source>
        <dbReference type="Pfam" id="PF07715"/>
    </source>
</evidence>
<dbReference type="InterPro" id="IPR023997">
    <property type="entry name" value="TonB-dep_OMP_SusC/RagA_CS"/>
</dbReference>
<organism evidence="13 14">
    <name type="scientific">Candidatus Bacteroides intestinavium</name>
    <dbReference type="NCBI Taxonomy" id="2838469"/>
    <lineage>
        <taxon>Bacteria</taxon>
        <taxon>Pseudomonadati</taxon>
        <taxon>Bacteroidota</taxon>
        <taxon>Bacteroidia</taxon>
        <taxon>Bacteroidales</taxon>
        <taxon>Bacteroidaceae</taxon>
        <taxon>Bacteroides</taxon>
    </lineage>
</organism>